<reference evidence="1 2" key="1">
    <citation type="submission" date="2006-02" db="EMBL/GenBank/DDBJ databases">
        <authorList>
            <person name="Amann R."/>
            <person name="Ferriera S."/>
            <person name="Johnson J."/>
            <person name="Kravitz S."/>
            <person name="Halpern A."/>
            <person name="Remington K."/>
            <person name="Beeson K."/>
            <person name="Tran B."/>
            <person name="Rogers Y.-H."/>
            <person name="Friedman R."/>
            <person name="Venter J.C."/>
        </authorList>
    </citation>
    <scope>NUCLEOTIDE SEQUENCE [LARGE SCALE GENOMIC DNA]</scope>
    <source>
        <strain evidence="1 2">DSM 3645</strain>
    </source>
</reference>
<name>A3ZSJ6_9BACT</name>
<evidence type="ECO:0000313" key="2">
    <source>
        <dbReference type="Proteomes" id="UP000004358"/>
    </source>
</evidence>
<dbReference type="HOGENOM" id="CLU_3354852_0_0_0"/>
<dbReference type="STRING" id="314230.DSM3645_14960"/>
<proteinExistence type="predicted"/>
<dbReference type="AlphaFoldDB" id="A3ZSJ6"/>
<evidence type="ECO:0000313" key="1">
    <source>
        <dbReference type="EMBL" id="EAQ80656.1"/>
    </source>
</evidence>
<dbReference type="Proteomes" id="UP000004358">
    <property type="component" value="Unassembled WGS sequence"/>
</dbReference>
<organism evidence="1 2">
    <name type="scientific">Blastopirellula marina DSM 3645</name>
    <dbReference type="NCBI Taxonomy" id="314230"/>
    <lineage>
        <taxon>Bacteria</taxon>
        <taxon>Pseudomonadati</taxon>
        <taxon>Planctomycetota</taxon>
        <taxon>Planctomycetia</taxon>
        <taxon>Pirellulales</taxon>
        <taxon>Pirellulaceae</taxon>
        <taxon>Blastopirellula</taxon>
    </lineage>
</organism>
<gene>
    <name evidence="1" type="ORF">DSM3645_14960</name>
</gene>
<dbReference type="EMBL" id="AANZ01000008">
    <property type="protein sequence ID" value="EAQ80656.1"/>
    <property type="molecule type" value="Genomic_DNA"/>
</dbReference>
<sequence length="36" mass="4218">MGKRRQQVGEHQARAKECFLDDIDLFIDSYLSQSEC</sequence>
<accession>A3ZSJ6</accession>
<protein>
    <submittedName>
        <fullName evidence="1">Uncharacterized protein</fullName>
    </submittedName>
</protein>
<comment type="caution">
    <text evidence="1">The sequence shown here is derived from an EMBL/GenBank/DDBJ whole genome shotgun (WGS) entry which is preliminary data.</text>
</comment>